<sequence>MARVIELRRQNNLPGFESNIVLNYNSDNEYFVIWNSPADRPVNPRVNKQNINLDRAHAIELRDRLNEFINQSN</sequence>
<gene>
    <name evidence="1" type="ORF">I5M27_02255</name>
</gene>
<evidence type="ECO:0000313" key="2">
    <source>
        <dbReference type="Proteomes" id="UP000644147"/>
    </source>
</evidence>
<dbReference type="Proteomes" id="UP000644147">
    <property type="component" value="Unassembled WGS sequence"/>
</dbReference>
<accession>A0ABS1BXB8</accession>
<reference evidence="1 2" key="1">
    <citation type="submission" date="2020-12" db="EMBL/GenBank/DDBJ databases">
        <title>Bacterial novel species Adhaeribacter sp. BT258 isolated from soil.</title>
        <authorList>
            <person name="Jung H.-Y."/>
        </authorList>
    </citation>
    <scope>NUCLEOTIDE SEQUENCE [LARGE SCALE GENOMIC DNA]</scope>
    <source>
        <strain evidence="1 2">BT258</strain>
    </source>
</reference>
<dbReference type="RefSeq" id="WP_200504398.1">
    <property type="nucleotide sequence ID" value="NZ_JAEHFX010000001.1"/>
</dbReference>
<protein>
    <submittedName>
        <fullName evidence="1">Uncharacterized protein</fullName>
    </submittedName>
</protein>
<keyword evidence="2" id="KW-1185">Reference proteome</keyword>
<organism evidence="1 2">
    <name type="scientific">Adhaeribacter terrigena</name>
    <dbReference type="NCBI Taxonomy" id="2793070"/>
    <lineage>
        <taxon>Bacteria</taxon>
        <taxon>Pseudomonadati</taxon>
        <taxon>Bacteroidota</taxon>
        <taxon>Cytophagia</taxon>
        <taxon>Cytophagales</taxon>
        <taxon>Hymenobacteraceae</taxon>
        <taxon>Adhaeribacter</taxon>
    </lineage>
</organism>
<comment type="caution">
    <text evidence="1">The sequence shown here is derived from an EMBL/GenBank/DDBJ whole genome shotgun (WGS) entry which is preliminary data.</text>
</comment>
<dbReference type="EMBL" id="JAEHFX010000001">
    <property type="protein sequence ID" value="MBK0401788.1"/>
    <property type="molecule type" value="Genomic_DNA"/>
</dbReference>
<proteinExistence type="predicted"/>
<name>A0ABS1BXB8_9BACT</name>
<evidence type="ECO:0000313" key="1">
    <source>
        <dbReference type="EMBL" id="MBK0401788.1"/>
    </source>
</evidence>